<dbReference type="EMBL" id="CP081303">
    <property type="protein sequence ID" value="QZE12867.1"/>
    <property type="molecule type" value="Genomic_DNA"/>
</dbReference>
<evidence type="ECO:0000313" key="2">
    <source>
        <dbReference type="Proteomes" id="UP000826212"/>
    </source>
</evidence>
<gene>
    <name evidence="1" type="ORF">K4L44_09730</name>
</gene>
<name>A0AC61NN69_9BACT</name>
<keyword evidence="2" id="KW-1185">Reference proteome</keyword>
<sequence>MKKKLHLLMRDRFVSRLLIFGIDLILVLLSFLFVHFLLVWRMKTNMPISSLLVLISVVMAAYGGMFYLLKPYRGVVRQSTFRDITMVFISTICACLFLGVVNFISKGAMSHYMWTNTHLFMHATLTFLVLFMWRLAIKLFFFYALDMRPKKNVSNVVIYGAGKFGQTTLEVLKRSYKPHYRIIGFLDDNLTLKNKSVQNVPVLGGIEQAERLNKLGVTEVVLAINSKNLSREMKQQISSAMMHYNLQVKIAPETETWIDGTFKPNQIKNIEIKDLLSRNSIKMDMDQIGEGISGKTVMVTGAAGSIGSEIVRQLTRFDVKRLVLIDQAESALYDVQQELKQLKSDLDLVCIVADVSNAFRMKAIFVENKPQVLFNAAAYKHVPLMEENPYEAIRVNIGGCRVLSELAVTHKVEKFVMVSTDKAVNPTNVMGASKRICEMYVQALAKRGDHQTSFITTRFGNVLGSNGSVVPLFKKQIAAGGPVTVTHKDITRYFMTIPEACQLVLEAGFMGKGGEIFLFDMGKPVKIYSMARKMIRLSGFEPDVDIQIKVTGLRDGEKLYEELLANEENTTPTYHDKIMIADVREVSYDYVSHEVKEMISQLELESNMALVARMKLLVPEFKSNHSQYCALDSNPIVTATQKVNDSESVIEA</sequence>
<reference evidence="1" key="1">
    <citation type="submission" date="2021-08" db="EMBL/GenBank/DDBJ databases">
        <title>Novel anaerobic bacterium isolated from sea squirt in East Sea, Republic of Korea.</title>
        <authorList>
            <person name="Nguyen T.H."/>
            <person name="Li Z."/>
            <person name="Lee Y.-J."/>
            <person name="Ko J."/>
            <person name="Kim S.-G."/>
        </authorList>
    </citation>
    <scope>NUCLEOTIDE SEQUENCE</scope>
    <source>
        <strain evidence="1">KCTC 25031</strain>
    </source>
</reference>
<proteinExistence type="predicted"/>
<dbReference type="Proteomes" id="UP000826212">
    <property type="component" value="Chromosome"/>
</dbReference>
<evidence type="ECO:0000313" key="1">
    <source>
        <dbReference type="EMBL" id="QZE12867.1"/>
    </source>
</evidence>
<accession>A0AC61NN69</accession>
<organism evidence="1 2">
    <name type="scientific">Halosquirtibacter laminarini</name>
    <dbReference type="NCBI Taxonomy" id="3374600"/>
    <lineage>
        <taxon>Bacteria</taxon>
        <taxon>Pseudomonadati</taxon>
        <taxon>Bacteroidota</taxon>
        <taxon>Bacteroidia</taxon>
        <taxon>Marinilabiliales</taxon>
        <taxon>Prolixibacteraceae</taxon>
        <taxon>Halosquirtibacter</taxon>
    </lineage>
</organism>
<protein>
    <submittedName>
        <fullName evidence="1">Polysaccharide biosynthesis protein</fullName>
    </submittedName>
</protein>